<keyword evidence="1" id="KW-0812">Transmembrane</keyword>
<feature type="transmembrane region" description="Helical" evidence="1">
    <location>
        <begin position="39"/>
        <end position="67"/>
    </location>
</feature>
<gene>
    <name evidence="2" type="ORF">B0T20DRAFT_420787</name>
</gene>
<name>A0AAE0U6L3_SORBR</name>
<feature type="transmembrane region" description="Helical" evidence="1">
    <location>
        <begin position="7"/>
        <end position="27"/>
    </location>
</feature>
<keyword evidence="1" id="KW-1133">Transmembrane helix</keyword>
<reference evidence="2" key="2">
    <citation type="submission" date="2023-07" db="EMBL/GenBank/DDBJ databases">
        <authorList>
            <consortium name="Lawrence Berkeley National Laboratory"/>
            <person name="Haridas S."/>
            <person name="Hensen N."/>
            <person name="Bonometti L."/>
            <person name="Westerberg I."/>
            <person name="Brannstrom I.O."/>
            <person name="Guillou S."/>
            <person name="Cros-Aarteil S."/>
            <person name="Calhoun S."/>
            <person name="Kuo A."/>
            <person name="Mondo S."/>
            <person name="Pangilinan J."/>
            <person name="Riley R."/>
            <person name="LaButti K."/>
            <person name="Andreopoulos B."/>
            <person name="Lipzen A."/>
            <person name="Chen C."/>
            <person name="Yanf M."/>
            <person name="Daum C."/>
            <person name="Ng V."/>
            <person name="Clum A."/>
            <person name="Steindorff A."/>
            <person name="Ohm R."/>
            <person name="Martin F."/>
            <person name="Silar P."/>
            <person name="Natvig D."/>
            <person name="Lalanne C."/>
            <person name="Gautier V."/>
            <person name="Ament-velasquez S.L."/>
            <person name="Kruys A."/>
            <person name="Hutchinson M.I."/>
            <person name="Powell A.J."/>
            <person name="Barry K."/>
            <person name="Miller A.N."/>
            <person name="Grigoriev I.V."/>
            <person name="Debuchy R."/>
            <person name="Gladieux P."/>
            <person name="Thoren M.H."/>
            <person name="Johannesson H."/>
        </authorList>
    </citation>
    <scope>NUCLEOTIDE SEQUENCE</scope>
    <source>
        <strain evidence="2">FGSC 1904</strain>
    </source>
</reference>
<protein>
    <submittedName>
        <fullName evidence="2">Uncharacterized protein</fullName>
    </submittedName>
</protein>
<keyword evidence="3" id="KW-1185">Reference proteome</keyword>
<proteinExistence type="predicted"/>
<dbReference type="AlphaFoldDB" id="A0AAE0U6L3"/>
<comment type="caution">
    <text evidence="2">The sequence shown here is derived from an EMBL/GenBank/DDBJ whole genome shotgun (WGS) entry which is preliminary data.</text>
</comment>
<dbReference type="Proteomes" id="UP001281003">
    <property type="component" value="Unassembled WGS sequence"/>
</dbReference>
<evidence type="ECO:0000313" key="3">
    <source>
        <dbReference type="Proteomes" id="UP001281003"/>
    </source>
</evidence>
<accession>A0AAE0U6L3</accession>
<dbReference type="EMBL" id="JAUTDP010000011">
    <property type="protein sequence ID" value="KAK3392319.1"/>
    <property type="molecule type" value="Genomic_DNA"/>
</dbReference>
<keyword evidence="1" id="KW-0472">Membrane</keyword>
<evidence type="ECO:0000256" key="1">
    <source>
        <dbReference type="SAM" id="Phobius"/>
    </source>
</evidence>
<evidence type="ECO:0000313" key="2">
    <source>
        <dbReference type="EMBL" id="KAK3392319.1"/>
    </source>
</evidence>
<organism evidence="2 3">
    <name type="scientific">Sordaria brevicollis</name>
    <dbReference type="NCBI Taxonomy" id="83679"/>
    <lineage>
        <taxon>Eukaryota</taxon>
        <taxon>Fungi</taxon>
        <taxon>Dikarya</taxon>
        <taxon>Ascomycota</taxon>
        <taxon>Pezizomycotina</taxon>
        <taxon>Sordariomycetes</taxon>
        <taxon>Sordariomycetidae</taxon>
        <taxon>Sordariales</taxon>
        <taxon>Sordariaceae</taxon>
        <taxon>Sordaria</taxon>
    </lineage>
</organism>
<sequence>MGKGREGGLLGGLSLLLLSFFVLLDIYPPTLARITVAEAFLFLPVFFSGSGWCFSTSSLGVIPFGILSTPALEFIMRLAYTCRSFLPL</sequence>
<reference evidence="2" key="1">
    <citation type="journal article" date="2023" name="Mol. Phylogenet. Evol.">
        <title>Genome-scale phylogeny and comparative genomics of the fungal order Sordariales.</title>
        <authorList>
            <person name="Hensen N."/>
            <person name="Bonometti L."/>
            <person name="Westerberg I."/>
            <person name="Brannstrom I.O."/>
            <person name="Guillou S."/>
            <person name="Cros-Aarteil S."/>
            <person name="Calhoun S."/>
            <person name="Haridas S."/>
            <person name="Kuo A."/>
            <person name="Mondo S."/>
            <person name="Pangilinan J."/>
            <person name="Riley R."/>
            <person name="LaButti K."/>
            <person name="Andreopoulos B."/>
            <person name="Lipzen A."/>
            <person name="Chen C."/>
            <person name="Yan M."/>
            <person name="Daum C."/>
            <person name="Ng V."/>
            <person name="Clum A."/>
            <person name="Steindorff A."/>
            <person name="Ohm R.A."/>
            <person name="Martin F."/>
            <person name="Silar P."/>
            <person name="Natvig D.O."/>
            <person name="Lalanne C."/>
            <person name="Gautier V."/>
            <person name="Ament-Velasquez S.L."/>
            <person name="Kruys A."/>
            <person name="Hutchinson M.I."/>
            <person name="Powell A.J."/>
            <person name="Barry K."/>
            <person name="Miller A.N."/>
            <person name="Grigoriev I.V."/>
            <person name="Debuchy R."/>
            <person name="Gladieux P."/>
            <person name="Hiltunen Thoren M."/>
            <person name="Johannesson H."/>
        </authorList>
    </citation>
    <scope>NUCLEOTIDE SEQUENCE</scope>
    <source>
        <strain evidence="2">FGSC 1904</strain>
    </source>
</reference>